<accession>A0A6N4DM97</accession>
<evidence type="ECO:0000313" key="2">
    <source>
        <dbReference type="EMBL" id="PUD99520.1"/>
    </source>
</evidence>
<gene>
    <name evidence="2" type="ORF">C3L24_10800</name>
</gene>
<dbReference type="AlphaFoldDB" id="A0A6N4DM97"/>
<proteinExistence type="predicted"/>
<keyword evidence="1" id="KW-1133">Transmembrane helix</keyword>
<dbReference type="Proteomes" id="UP000250928">
    <property type="component" value="Unassembled WGS sequence"/>
</dbReference>
<name>A0A6N4DM97_9GAMM</name>
<keyword evidence="1" id="KW-0812">Transmembrane</keyword>
<sequence length="58" mass="6511">MNPSTCEHCGTRLTPEALTCERCGEATPAAIQHNRRRFITLFIGVSLFCLAMMLMLPR</sequence>
<dbReference type="EMBL" id="PQCO01000255">
    <property type="protein sequence ID" value="PUD99520.1"/>
    <property type="molecule type" value="Genomic_DNA"/>
</dbReference>
<evidence type="ECO:0000256" key="1">
    <source>
        <dbReference type="SAM" id="Phobius"/>
    </source>
</evidence>
<protein>
    <submittedName>
        <fullName evidence="2">Protein DnrP</fullName>
    </submittedName>
</protein>
<evidence type="ECO:0000313" key="3">
    <source>
        <dbReference type="Proteomes" id="UP000250928"/>
    </source>
</evidence>
<organism evidence="2 3">
    <name type="scientific">Candidatus Sedimenticola endophacoides</name>
    <dbReference type="NCBI Taxonomy" id="2548426"/>
    <lineage>
        <taxon>Bacteria</taxon>
        <taxon>Pseudomonadati</taxon>
        <taxon>Pseudomonadota</taxon>
        <taxon>Gammaproteobacteria</taxon>
        <taxon>Chromatiales</taxon>
        <taxon>Sedimenticolaceae</taxon>
        <taxon>Sedimenticola</taxon>
    </lineage>
</organism>
<feature type="transmembrane region" description="Helical" evidence="1">
    <location>
        <begin position="38"/>
        <end position="56"/>
    </location>
</feature>
<reference evidence="2 3" key="1">
    <citation type="submission" date="2018-01" db="EMBL/GenBank/DDBJ databases">
        <title>Novel co-symbiosis in the lucinid bivalve Phacoides pectinatus.</title>
        <authorList>
            <person name="Lim S.J."/>
            <person name="Davis B.G."/>
            <person name="Gill D.E."/>
            <person name="Engel A.S."/>
            <person name="Anderson L.C."/>
            <person name="Campbell B.J."/>
        </authorList>
    </citation>
    <scope>NUCLEOTIDE SEQUENCE [LARGE SCALE GENOMIC DNA]</scope>
    <source>
        <strain evidence="2">N3_P5</strain>
    </source>
</reference>
<comment type="caution">
    <text evidence="2">The sequence shown here is derived from an EMBL/GenBank/DDBJ whole genome shotgun (WGS) entry which is preliminary data.</text>
</comment>
<keyword evidence="1" id="KW-0472">Membrane</keyword>